<keyword evidence="3 6" id="KW-0812">Transmembrane</keyword>
<evidence type="ECO:0000259" key="7">
    <source>
        <dbReference type="PROSITE" id="PS50850"/>
    </source>
</evidence>
<comment type="subcellular location">
    <subcellularLocation>
        <location evidence="1">Cell membrane</location>
        <topology evidence="1">Multi-pass membrane protein</topology>
    </subcellularLocation>
</comment>
<keyword evidence="5 6" id="KW-0472">Membrane</keyword>
<keyword evidence="2" id="KW-1003">Cell membrane</keyword>
<protein>
    <recommendedName>
        <fullName evidence="7">Major facilitator superfamily (MFS) profile domain-containing protein</fullName>
    </recommendedName>
</protein>
<dbReference type="InterPro" id="IPR020846">
    <property type="entry name" value="MFS_dom"/>
</dbReference>
<dbReference type="EMBL" id="UINC01061209">
    <property type="protein sequence ID" value="SVB86545.1"/>
    <property type="molecule type" value="Genomic_DNA"/>
</dbReference>
<gene>
    <name evidence="8" type="ORF">METZ01_LOCUS239399</name>
</gene>
<dbReference type="InterPro" id="IPR050189">
    <property type="entry name" value="MFS_Efflux_Transporters"/>
</dbReference>
<dbReference type="PANTHER" id="PTHR43124">
    <property type="entry name" value="PURINE EFFLUX PUMP PBUE"/>
    <property type="match status" value="1"/>
</dbReference>
<organism evidence="8">
    <name type="scientific">marine metagenome</name>
    <dbReference type="NCBI Taxonomy" id="408172"/>
    <lineage>
        <taxon>unclassified sequences</taxon>
        <taxon>metagenomes</taxon>
        <taxon>ecological metagenomes</taxon>
    </lineage>
</organism>
<sequence length="387" mass="40814">VASKITKPRNFFMGVVLCACYALYMTPVNISPLLIAALVSDLSLTADQAGFVLTVEFFGLAMTSAMLSSLASRLPLKRVLLGGAGLAIVGNMLALQAGSIEVLIVLRFIAGVGLGVLLLGINMGIARTPDPVKLYGLATTTGLVVAAILFLMLPAILEQWAITGAYGLLVLLSLFTFLIILFLPEFSDNADNRSEVTRLEVSGIKLVSLILALLLISSTYVAFYVFSERIGTNTGLSSKDMATLLALIQIPCFLATGLASWLGSRFGLFTPLLFAVCGQALAILIATQTESSFVFVVSFFVNNALFLFSLPYQLGIGAALDETGRVASIAGGTFIFGSAIGPYLGGYLIESQGISSIGLVTCASVAIALPLCWYVTRRIAPVVVESH</sequence>
<dbReference type="InterPro" id="IPR011701">
    <property type="entry name" value="MFS"/>
</dbReference>
<evidence type="ECO:0000256" key="3">
    <source>
        <dbReference type="ARBA" id="ARBA00022692"/>
    </source>
</evidence>
<evidence type="ECO:0000256" key="2">
    <source>
        <dbReference type="ARBA" id="ARBA00022475"/>
    </source>
</evidence>
<feature type="transmembrane region" description="Helical" evidence="6">
    <location>
        <begin position="104"/>
        <end position="122"/>
    </location>
</feature>
<dbReference type="SUPFAM" id="SSF103473">
    <property type="entry name" value="MFS general substrate transporter"/>
    <property type="match status" value="1"/>
</dbReference>
<evidence type="ECO:0000256" key="5">
    <source>
        <dbReference type="ARBA" id="ARBA00023136"/>
    </source>
</evidence>
<feature type="domain" description="Major facilitator superfamily (MFS) profile" evidence="7">
    <location>
        <begin position="1"/>
        <end position="380"/>
    </location>
</feature>
<dbReference type="PANTHER" id="PTHR43124:SF10">
    <property type="entry name" value="PURINE EFFLUX PUMP PBUE"/>
    <property type="match status" value="1"/>
</dbReference>
<feature type="transmembrane region" description="Helical" evidence="6">
    <location>
        <begin position="326"/>
        <end position="348"/>
    </location>
</feature>
<feature type="transmembrane region" description="Helical" evidence="6">
    <location>
        <begin position="12"/>
        <end position="37"/>
    </location>
</feature>
<dbReference type="PROSITE" id="PS50850">
    <property type="entry name" value="MFS"/>
    <property type="match status" value="1"/>
</dbReference>
<name>A0A382HHJ6_9ZZZZ</name>
<evidence type="ECO:0000256" key="6">
    <source>
        <dbReference type="SAM" id="Phobius"/>
    </source>
</evidence>
<feature type="transmembrane region" description="Helical" evidence="6">
    <location>
        <begin position="163"/>
        <end position="183"/>
    </location>
</feature>
<feature type="non-terminal residue" evidence="8">
    <location>
        <position position="1"/>
    </location>
</feature>
<dbReference type="Pfam" id="PF07690">
    <property type="entry name" value="MFS_1"/>
    <property type="match status" value="1"/>
</dbReference>
<feature type="transmembrane region" description="Helical" evidence="6">
    <location>
        <begin position="134"/>
        <end position="157"/>
    </location>
</feature>
<feature type="transmembrane region" description="Helical" evidence="6">
    <location>
        <begin position="49"/>
        <end position="67"/>
    </location>
</feature>
<keyword evidence="4 6" id="KW-1133">Transmembrane helix</keyword>
<feature type="transmembrane region" description="Helical" evidence="6">
    <location>
        <begin position="79"/>
        <end position="98"/>
    </location>
</feature>
<proteinExistence type="predicted"/>
<reference evidence="8" key="1">
    <citation type="submission" date="2018-05" db="EMBL/GenBank/DDBJ databases">
        <authorList>
            <person name="Lanie J.A."/>
            <person name="Ng W.-L."/>
            <person name="Kazmierczak K.M."/>
            <person name="Andrzejewski T.M."/>
            <person name="Davidsen T.M."/>
            <person name="Wayne K.J."/>
            <person name="Tettelin H."/>
            <person name="Glass J.I."/>
            <person name="Rusch D."/>
            <person name="Podicherti R."/>
            <person name="Tsui H.-C.T."/>
            <person name="Winkler M.E."/>
        </authorList>
    </citation>
    <scope>NUCLEOTIDE SEQUENCE</scope>
</reference>
<evidence type="ECO:0000313" key="8">
    <source>
        <dbReference type="EMBL" id="SVB86545.1"/>
    </source>
</evidence>
<evidence type="ECO:0000256" key="1">
    <source>
        <dbReference type="ARBA" id="ARBA00004651"/>
    </source>
</evidence>
<feature type="transmembrane region" description="Helical" evidence="6">
    <location>
        <begin position="268"/>
        <end position="287"/>
    </location>
</feature>
<feature type="transmembrane region" description="Helical" evidence="6">
    <location>
        <begin position="204"/>
        <end position="226"/>
    </location>
</feature>
<dbReference type="GO" id="GO:0022857">
    <property type="term" value="F:transmembrane transporter activity"/>
    <property type="evidence" value="ECO:0007669"/>
    <property type="project" value="InterPro"/>
</dbReference>
<dbReference type="AlphaFoldDB" id="A0A382HHJ6"/>
<feature type="transmembrane region" description="Helical" evidence="6">
    <location>
        <begin position="293"/>
        <end position="314"/>
    </location>
</feature>
<accession>A0A382HHJ6</accession>
<dbReference type="InterPro" id="IPR036259">
    <property type="entry name" value="MFS_trans_sf"/>
</dbReference>
<dbReference type="Gene3D" id="1.20.1250.20">
    <property type="entry name" value="MFS general substrate transporter like domains"/>
    <property type="match status" value="1"/>
</dbReference>
<feature type="transmembrane region" description="Helical" evidence="6">
    <location>
        <begin position="241"/>
        <end position="261"/>
    </location>
</feature>
<evidence type="ECO:0000256" key="4">
    <source>
        <dbReference type="ARBA" id="ARBA00022989"/>
    </source>
</evidence>
<dbReference type="GO" id="GO:0005886">
    <property type="term" value="C:plasma membrane"/>
    <property type="evidence" value="ECO:0007669"/>
    <property type="project" value="UniProtKB-SubCell"/>
</dbReference>
<feature type="transmembrane region" description="Helical" evidence="6">
    <location>
        <begin position="354"/>
        <end position="376"/>
    </location>
</feature>